<evidence type="ECO:0000313" key="2">
    <source>
        <dbReference type="EMBL" id="KAK9991799.1"/>
    </source>
</evidence>
<comment type="caution">
    <text evidence="2">The sequence shown here is derived from an EMBL/GenBank/DDBJ whole genome shotgun (WGS) entry which is preliminary data.</text>
</comment>
<dbReference type="Proteomes" id="UP001459277">
    <property type="component" value="Unassembled WGS sequence"/>
</dbReference>
<accession>A0AAW2C3T6</accession>
<evidence type="ECO:0000256" key="1">
    <source>
        <dbReference type="SAM" id="MobiDB-lite"/>
    </source>
</evidence>
<gene>
    <name evidence="2" type="ORF">SO802_026784</name>
</gene>
<name>A0AAW2C3T6_9ROSI</name>
<proteinExistence type="predicted"/>
<organism evidence="2 3">
    <name type="scientific">Lithocarpus litseifolius</name>
    <dbReference type="NCBI Taxonomy" id="425828"/>
    <lineage>
        <taxon>Eukaryota</taxon>
        <taxon>Viridiplantae</taxon>
        <taxon>Streptophyta</taxon>
        <taxon>Embryophyta</taxon>
        <taxon>Tracheophyta</taxon>
        <taxon>Spermatophyta</taxon>
        <taxon>Magnoliopsida</taxon>
        <taxon>eudicotyledons</taxon>
        <taxon>Gunneridae</taxon>
        <taxon>Pentapetalae</taxon>
        <taxon>rosids</taxon>
        <taxon>fabids</taxon>
        <taxon>Fagales</taxon>
        <taxon>Fagaceae</taxon>
        <taxon>Lithocarpus</taxon>
    </lineage>
</organism>
<keyword evidence="3" id="KW-1185">Reference proteome</keyword>
<evidence type="ECO:0000313" key="3">
    <source>
        <dbReference type="Proteomes" id="UP001459277"/>
    </source>
</evidence>
<feature type="region of interest" description="Disordered" evidence="1">
    <location>
        <begin position="1"/>
        <end position="21"/>
    </location>
</feature>
<dbReference type="AlphaFoldDB" id="A0AAW2C3T6"/>
<sequence length="150" mass="16530">MGHSNPIKRKQTDQDPIIKNMSLPRINLESVSHSSSVYLHNQNPDGSRDLLSGNPRVEHREVRVFGIPQTVCEVSAFDEVVDEVNVVAGDRSTEEFDDAHVVAPADDGELLPELRGLDFAAELALENDEAHFCYGSSPSNESQACAPRYL</sequence>
<protein>
    <submittedName>
        <fullName evidence="2">Uncharacterized protein</fullName>
    </submittedName>
</protein>
<reference evidence="2 3" key="1">
    <citation type="submission" date="2024-01" db="EMBL/GenBank/DDBJ databases">
        <title>A telomere-to-telomere, gap-free genome of sweet tea (Lithocarpus litseifolius).</title>
        <authorList>
            <person name="Zhou J."/>
        </authorList>
    </citation>
    <scope>NUCLEOTIDE SEQUENCE [LARGE SCALE GENOMIC DNA]</scope>
    <source>
        <strain evidence="2">Zhou-2022a</strain>
        <tissue evidence="2">Leaf</tissue>
    </source>
</reference>
<dbReference type="EMBL" id="JAZDWU010000009">
    <property type="protein sequence ID" value="KAK9991799.1"/>
    <property type="molecule type" value="Genomic_DNA"/>
</dbReference>